<sequence length="115" mass="13082">MNISDFIKRLRKDPEGITFQNTLDVIEAHYDFKPASFVNGSITNDVGQNSGSCKLFSFAKIQGLEEEDTLTCFGEYYRNVVQYPDGTDHQNIRNFMKTGWSGISFKDQALTKRLA</sequence>
<dbReference type="InterPro" id="IPR038604">
    <property type="entry name" value="HopJ_sf"/>
</dbReference>
<dbReference type="Pfam" id="PF08888">
    <property type="entry name" value="HopJ"/>
    <property type="match status" value="1"/>
</dbReference>
<dbReference type="OrthoDB" id="9790826at2"/>
<organism evidence="1 2">
    <name type="scientific">Aquimarina amphilecti</name>
    <dbReference type="NCBI Taxonomy" id="1038014"/>
    <lineage>
        <taxon>Bacteria</taxon>
        <taxon>Pseudomonadati</taxon>
        <taxon>Bacteroidota</taxon>
        <taxon>Flavobacteriia</taxon>
        <taxon>Flavobacteriales</taxon>
        <taxon>Flavobacteriaceae</taxon>
        <taxon>Aquimarina</taxon>
    </lineage>
</organism>
<dbReference type="RefSeq" id="WP_091406749.1">
    <property type="nucleotide sequence ID" value="NZ_FOAB01000002.1"/>
</dbReference>
<reference evidence="1 2" key="1">
    <citation type="submission" date="2016-10" db="EMBL/GenBank/DDBJ databases">
        <authorList>
            <person name="de Groot N.N."/>
        </authorList>
    </citation>
    <scope>NUCLEOTIDE SEQUENCE [LARGE SCALE GENOMIC DNA]</scope>
    <source>
        <strain evidence="1 2">DSM 25232</strain>
    </source>
</reference>
<proteinExistence type="predicted"/>
<dbReference type="AlphaFoldDB" id="A0A1H7KCF9"/>
<keyword evidence="2" id="KW-1185">Reference proteome</keyword>
<dbReference type="Proteomes" id="UP000198521">
    <property type="component" value="Unassembled WGS sequence"/>
</dbReference>
<accession>A0A1H7KCF9</accession>
<protein>
    <submittedName>
        <fullName evidence="1">HopJ type III effector protein</fullName>
    </submittedName>
</protein>
<dbReference type="InterPro" id="IPR014984">
    <property type="entry name" value="HopJ"/>
</dbReference>
<dbReference type="Gene3D" id="3.20.160.10">
    <property type="entry name" value="vpa0580 domain like"/>
    <property type="match status" value="1"/>
</dbReference>
<dbReference type="EMBL" id="FOAB01000002">
    <property type="protein sequence ID" value="SEK84190.1"/>
    <property type="molecule type" value="Genomic_DNA"/>
</dbReference>
<name>A0A1H7KCF9_AQUAM</name>
<evidence type="ECO:0000313" key="2">
    <source>
        <dbReference type="Proteomes" id="UP000198521"/>
    </source>
</evidence>
<gene>
    <name evidence="1" type="ORF">SAMN04487910_1269</name>
</gene>
<evidence type="ECO:0000313" key="1">
    <source>
        <dbReference type="EMBL" id="SEK84190.1"/>
    </source>
</evidence>
<dbReference type="STRING" id="1038014.SAMN04487910_1269"/>